<dbReference type="CDD" id="cd11386">
    <property type="entry name" value="MCP_signal"/>
    <property type="match status" value="1"/>
</dbReference>
<dbReference type="Gene3D" id="1.10.287.950">
    <property type="entry name" value="Methyl-accepting chemotaxis protein"/>
    <property type="match status" value="1"/>
</dbReference>
<keyword evidence="5 7" id="KW-0807">Transducer</keyword>
<gene>
    <name evidence="12" type="ORF">DET51_10937</name>
    <name evidence="11" type="ORF">DET64_10937</name>
</gene>
<dbReference type="PROSITE" id="PS50111">
    <property type="entry name" value="CHEMOTAXIS_TRANSDUC_2"/>
    <property type="match status" value="1"/>
</dbReference>
<keyword evidence="14" id="KW-1185">Reference proteome</keyword>
<evidence type="ECO:0000256" key="4">
    <source>
        <dbReference type="ARBA" id="ARBA00023136"/>
    </source>
</evidence>
<dbReference type="FunFam" id="1.10.287.950:FF:000001">
    <property type="entry name" value="Methyl-accepting chemotaxis sensory transducer"/>
    <property type="match status" value="1"/>
</dbReference>
<dbReference type="PANTHER" id="PTHR32089:SF112">
    <property type="entry name" value="LYSOZYME-LIKE PROTEIN-RELATED"/>
    <property type="match status" value="1"/>
</dbReference>
<evidence type="ECO:0000256" key="5">
    <source>
        <dbReference type="ARBA" id="ARBA00023224"/>
    </source>
</evidence>
<keyword evidence="3 9" id="KW-1133">Transmembrane helix</keyword>
<evidence type="ECO:0000256" key="6">
    <source>
        <dbReference type="ARBA" id="ARBA00029447"/>
    </source>
</evidence>
<evidence type="ECO:0000313" key="13">
    <source>
        <dbReference type="Proteomes" id="UP000252795"/>
    </source>
</evidence>
<dbReference type="InterPro" id="IPR035965">
    <property type="entry name" value="PAS-like_dom_sf"/>
</dbReference>
<dbReference type="InterPro" id="IPR004089">
    <property type="entry name" value="MCPsignal_dom"/>
</dbReference>
<protein>
    <submittedName>
        <fullName evidence="12">Methyl-accepting chemotaxis sensory transducer with Pas/Pac sensor</fullName>
    </submittedName>
</protein>
<feature type="region of interest" description="Disordered" evidence="8">
    <location>
        <begin position="303"/>
        <end position="322"/>
    </location>
</feature>
<evidence type="ECO:0000256" key="2">
    <source>
        <dbReference type="ARBA" id="ARBA00022692"/>
    </source>
</evidence>
<dbReference type="Proteomes" id="UP000252795">
    <property type="component" value="Unassembled WGS sequence"/>
</dbReference>
<evidence type="ECO:0000256" key="8">
    <source>
        <dbReference type="SAM" id="MobiDB-lite"/>
    </source>
</evidence>
<evidence type="ECO:0000256" key="1">
    <source>
        <dbReference type="ARBA" id="ARBA00004141"/>
    </source>
</evidence>
<dbReference type="InterPro" id="IPR013655">
    <property type="entry name" value="PAS_fold_3"/>
</dbReference>
<sequence>MSRYEPLPGNTQDQDQLLVLTDDKGRITYASSAFCRLCGFDEDTLKAEGFSQLRHPNMPKGPLNDLWETLGRNDSWMGMIRNRNARGNDLWLDAFVTPISDEHGQVVEYQAIYLVPDGATVQRTQQVYQARARGKQPLALKLPGLAPATQQWLLATLLFSPLLIAGLMAQPALFAVLFTLSSALSGLALFLLNRPLQALSRYCQGIVDHPIKQLVYTGQAGTVGKIQLAMRLVETRLNVMIARVRDSGSQIEGYVSQANTLLQASTQASEQQLSGLSTVAASVEEFSATIREVSESTHQAANLSARNRESGNDSARSAAAAQDSIRTLARELDEAGEIVQELDQNSQAIGRILDVINAIAEQTNLLALNAAIEAARAGENGRGFAVVADEVRSLAKRTQQSTDEVREMITALQEGSARVVESMGKGKRQSAASVEQVSASAEALQAIVAGINESDGLNQQIAAATEQQSQTVSQLSQEIHTIHQLASQTCHQLADTVNAGESVGHHVFRQKFLIKHLMPASASHARQVQLKEKVS</sequence>
<dbReference type="GO" id="GO:0006935">
    <property type="term" value="P:chemotaxis"/>
    <property type="evidence" value="ECO:0007669"/>
    <property type="project" value="UniProtKB-ARBA"/>
</dbReference>
<proteinExistence type="inferred from homology"/>
<organism evidence="12 13">
    <name type="scientific">Marinobacter nauticus</name>
    <name type="common">Marinobacter hydrocarbonoclasticus</name>
    <name type="synonym">Marinobacter aquaeolei</name>
    <dbReference type="NCBI Taxonomy" id="2743"/>
    <lineage>
        <taxon>Bacteria</taxon>
        <taxon>Pseudomonadati</taxon>
        <taxon>Pseudomonadota</taxon>
        <taxon>Gammaproteobacteria</taxon>
        <taxon>Pseudomonadales</taxon>
        <taxon>Marinobacteraceae</taxon>
        <taxon>Marinobacter</taxon>
    </lineage>
</organism>
<evidence type="ECO:0000256" key="7">
    <source>
        <dbReference type="PROSITE-ProRule" id="PRU00284"/>
    </source>
</evidence>
<dbReference type="Pfam" id="PF08447">
    <property type="entry name" value="PAS_3"/>
    <property type="match status" value="1"/>
</dbReference>
<feature type="transmembrane region" description="Helical" evidence="9">
    <location>
        <begin position="151"/>
        <end position="168"/>
    </location>
</feature>
<dbReference type="Pfam" id="PF00015">
    <property type="entry name" value="MCPsignal"/>
    <property type="match status" value="1"/>
</dbReference>
<name>A0A368UTN5_MARNT</name>
<evidence type="ECO:0000259" key="10">
    <source>
        <dbReference type="PROSITE" id="PS50111"/>
    </source>
</evidence>
<dbReference type="RefSeq" id="WP_113880247.1">
    <property type="nucleotide sequence ID" value="NZ_JAJGNG010000002.1"/>
</dbReference>
<evidence type="ECO:0000313" key="14">
    <source>
        <dbReference type="Proteomes" id="UP000253065"/>
    </source>
</evidence>
<comment type="caution">
    <text evidence="12">The sequence shown here is derived from an EMBL/GenBank/DDBJ whole genome shotgun (WGS) entry which is preliminary data.</text>
</comment>
<dbReference type="PANTHER" id="PTHR32089">
    <property type="entry name" value="METHYL-ACCEPTING CHEMOTAXIS PROTEIN MCPB"/>
    <property type="match status" value="1"/>
</dbReference>
<keyword evidence="2 9" id="KW-0812">Transmembrane</keyword>
<evidence type="ECO:0000313" key="11">
    <source>
        <dbReference type="EMBL" id="RBP70908.1"/>
    </source>
</evidence>
<keyword evidence="4 9" id="KW-0472">Membrane</keyword>
<evidence type="ECO:0000256" key="3">
    <source>
        <dbReference type="ARBA" id="ARBA00022989"/>
    </source>
</evidence>
<evidence type="ECO:0000313" key="12">
    <source>
        <dbReference type="EMBL" id="RCW32208.1"/>
    </source>
</evidence>
<dbReference type="InterPro" id="IPR000014">
    <property type="entry name" value="PAS"/>
</dbReference>
<dbReference type="Proteomes" id="UP000253065">
    <property type="component" value="Unassembled WGS sequence"/>
</dbReference>
<reference evidence="12 13" key="1">
    <citation type="submission" date="2018-07" db="EMBL/GenBank/DDBJ databases">
        <title>Freshwater and sediment microbial communities from various areas in North America, analyzing microbe dynamics in response to fracking.</title>
        <authorList>
            <person name="Lamendella R."/>
        </authorList>
    </citation>
    <scope>NUCLEOTIDE SEQUENCE [LARGE SCALE GENOMIC DNA]</scope>
    <source>
        <strain evidence="12 13">114E</strain>
        <strain evidence="11 14">114E_o</strain>
    </source>
</reference>
<dbReference type="GO" id="GO:0007165">
    <property type="term" value="P:signal transduction"/>
    <property type="evidence" value="ECO:0007669"/>
    <property type="project" value="UniProtKB-KW"/>
</dbReference>
<dbReference type="SUPFAM" id="SSF55785">
    <property type="entry name" value="PYP-like sensor domain (PAS domain)"/>
    <property type="match status" value="1"/>
</dbReference>
<dbReference type="SUPFAM" id="SSF58104">
    <property type="entry name" value="Methyl-accepting chemotaxis protein (MCP) signaling domain"/>
    <property type="match status" value="1"/>
</dbReference>
<dbReference type="EMBL" id="QPJB01000009">
    <property type="protein sequence ID" value="RCW32208.1"/>
    <property type="molecule type" value="Genomic_DNA"/>
</dbReference>
<dbReference type="NCBIfam" id="TIGR00229">
    <property type="entry name" value="sensory_box"/>
    <property type="match status" value="1"/>
</dbReference>
<dbReference type="EMBL" id="QNSA01000009">
    <property type="protein sequence ID" value="RBP70908.1"/>
    <property type="molecule type" value="Genomic_DNA"/>
</dbReference>
<dbReference type="GO" id="GO:0016020">
    <property type="term" value="C:membrane"/>
    <property type="evidence" value="ECO:0007669"/>
    <property type="project" value="UniProtKB-SubCell"/>
</dbReference>
<dbReference type="Gene3D" id="3.30.450.20">
    <property type="entry name" value="PAS domain"/>
    <property type="match status" value="1"/>
</dbReference>
<feature type="transmembrane region" description="Helical" evidence="9">
    <location>
        <begin position="174"/>
        <end position="192"/>
    </location>
</feature>
<dbReference type="SMART" id="SM00283">
    <property type="entry name" value="MA"/>
    <property type="match status" value="1"/>
</dbReference>
<dbReference type="CDD" id="cd00130">
    <property type="entry name" value="PAS"/>
    <property type="match status" value="1"/>
</dbReference>
<comment type="subcellular location">
    <subcellularLocation>
        <location evidence="1">Membrane</location>
        <topology evidence="1">Multi-pass membrane protein</topology>
    </subcellularLocation>
</comment>
<dbReference type="AlphaFoldDB" id="A0A368UTN5"/>
<feature type="domain" description="Methyl-accepting transducer" evidence="10">
    <location>
        <begin position="247"/>
        <end position="483"/>
    </location>
</feature>
<evidence type="ECO:0000256" key="9">
    <source>
        <dbReference type="SAM" id="Phobius"/>
    </source>
</evidence>
<comment type="similarity">
    <text evidence="6">Belongs to the methyl-accepting chemotaxis (MCP) protein family.</text>
</comment>
<accession>A0A368UTN5</accession>